<evidence type="ECO:0000259" key="11">
    <source>
        <dbReference type="Pfam" id="PF02347"/>
    </source>
</evidence>
<dbReference type="GO" id="GO:0030170">
    <property type="term" value="F:pyridoxal phosphate binding"/>
    <property type="evidence" value="ECO:0007669"/>
    <property type="project" value="TreeGrafter"/>
</dbReference>
<feature type="domain" description="Glycine cleavage system P-protein N-terminal" evidence="11">
    <location>
        <begin position="732"/>
        <end position="835"/>
    </location>
</feature>
<reference evidence="14" key="1">
    <citation type="submission" date="2016-07" db="EMBL/GenBank/DDBJ databases">
        <title>Frankia sp. NRRL B-16219 Genome sequencing.</title>
        <authorList>
            <person name="Ghodhbane-Gtari F."/>
            <person name="Swanson E."/>
            <person name="Gueddou A."/>
            <person name="Louati M."/>
            <person name="Nouioui I."/>
            <person name="Hezbri K."/>
            <person name="Abebe-Akele F."/>
            <person name="Simpson S."/>
            <person name="Morris K."/>
            <person name="Thomas K."/>
            <person name="Gtari M."/>
            <person name="Tisa L.S."/>
        </authorList>
    </citation>
    <scope>NUCLEOTIDE SEQUENCE [LARGE SCALE GENOMIC DNA]</scope>
    <source>
        <strain evidence="14">NRRL B-16219</strain>
    </source>
</reference>
<dbReference type="InterPro" id="IPR049316">
    <property type="entry name" value="GDC-P_C"/>
</dbReference>
<evidence type="ECO:0000256" key="6">
    <source>
        <dbReference type="ARBA" id="ARBA00023002"/>
    </source>
</evidence>
<gene>
    <name evidence="8" type="primary">gcvP</name>
    <name evidence="13" type="ORF">BBK14_10550</name>
</gene>
<feature type="domain" description="Glycine cleavage system P-protein N-terminal" evidence="11">
    <location>
        <begin position="81"/>
        <end position="542"/>
    </location>
</feature>
<evidence type="ECO:0000256" key="7">
    <source>
        <dbReference type="ARBA" id="ARBA00049026"/>
    </source>
</evidence>
<dbReference type="InterPro" id="IPR049315">
    <property type="entry name" value="GDC-P_N"/>
</dbReference>
<accession>A0A1S1RBC2</accession>
<dbReference type="HAMAP" id="MF_00711">
    <property type="entry name" value="GcvP"/>
    <property type="match status" value="1"/>
</dbReference>
<name>A0A1S1RBC2_9ACTN</name>
<dbReference type="GO" id="GO:0005829">
    <property type="term" value="C:cytosol"/>
    <property type="evidence" value="ECO:0007669"/>
    <property type="project" value="TreeGrafter"/>
</dbReference>
<evidence type="ECO:0000256" key="8">
    <source>
        <dbReference type="HAMAP-Rule" id="MF_00711"/>
    </source>
</evidence>
<dbReference type="Gene3D" id="3.40.640.10">
    <property type="entry name" value="Type I PLP-dependent aspartate aminotransferase-like (Major domain)"/>
    <property type="match status" value="2"/>
</dbReference>
<dbReference type="Gene3D" id="3.90.1150.10">
    <property type="entry name" value="Aspartate Aminotransferase, domain 1"/>
    <property type="match status" value="2"/>
</dbReference>
<evidence type="ECO:0000256" key="9">
    <source>
        <dbReference type="PIRSR" id="PIRSR603437-50"/>
    </source>
</evidence>
<dbReference type="PANTHER" id="PTHR11773">
    <property type="entry name" value="GLYCINE DEHYDROGENASE, DECARBOXYLATING"/>
    <property type="match status" value="1"/>
</dbReference>
<dbReference type="InterPro" id="IPR015421">
    <property type="entry name" value="PyrdxlP-dep_Trfase_major"/>
</dbReference>
<keyword evidence="14" id="KW-1185">Reference proteome</keyword>
<evidence type="ECO:0000256" key="4">
    <source>
        <dbReference type="ARBA" id="ARBA00011690"/>
    </source>
</evidence>
<evidence type="ECO:0000256" key="2">
    <source>
        <dbReference type="ARBA" id="ARBA00003788"/>
    </source>
</evidence>
<comment type="cofactor">
    <cofactor evidence="1 8 9">
        <name>pyridoxal 5'-phosphate</name>
        <dbReference type="ChEBI" id="CHEBI:597326"/>
    </cofactor>
</comment>
<comment type="function">
    <text evidence="2 8">The glycine cleavage system catalyzes the degradation of glycine. The P protein binds the alpha-amino group of glycine through its pyridoxal phosphate cofactor; CO(2) is released and the remaining methylamine moiety is then transferred to the lipoamide cofactor of the H protein.</text>
</comment>
<dbReference type="InterPro" id="IPR003437">
    <property type="entry name" value="GcvP"/>
</dbReference>
<organism evidence="13 14">
    <name type="scientific">Parafrankia soli</name>
    <dbReference type="NCBI Taxonomy" id="2599596"/>
    <lineage>
        <taxon>Bacteria</taxon>
        <taxon>Bacillati</taxon>
        <taxon>Actinomycetota</taxon>
        <taxon>Actinomycetes</taxon>
        <taxon>Frankiales</taxon>
        <taxon>Frankiaceae</taxon>
        <taxon>Parafrankia</taxon>
    </lineage>
</organism>
<dbReference type="InterPro" id="IPR015424">
    <property type="entry name" value="PyrdxlP-dep_Trfase"/>
</dbReference>
<dbReference type="NCBIfam" id="NF003346">
    <property type="entry name" value="PRK04366.1"/>
    <property type="match status" value="1"/>
</dbReference>
<evidence type="ECO:0000256" key="10">
    <source>
        <dbReference type="SAM" id="MobiDB-lite"/>
    </source>
</evidence>
<dbReference type="GO" id="GO:0005960">
    <property type="term" value="C:glycine cleavage complex"/>
    <property type="evidence" value="ECO:0007669"/>
    <property type="project" value="TreeGrafter"/>
</dbReference>
<dbReference type="GO" id="GO:0004375">
    <property type="term" value="F:glycine dehydrogenase (decarboxylating) activity"/>
    <property type="evidence" value="ECO:0007669"/>
    <property type="project" value="UniProtKB-EC"/>
</dbReference>
<dbReference type="FunFam" id="3.40.640.10:FF:000007">
    <property type="entry name" value="glycine dehydrogenase (Decarboxylating), mitochondrial"/>
    <property type="match status" value="1"/>
</dbReference>
<keyword evidence="5 8" id="KW-0663">Pyridoxal phosphate</keyword>
<dbReference type="OrthoDB" id="9801272at2"/>
<sequence length="1080" mass="112336">MTIETTTQTPISDTAAPAVATDAAREIAAEAASGNGGDTQARQAPPRPESTGPARPESTGSARPDTAGPGLPAGFVPRFTDRHVGPDQADRRAMLDLLGLGSLTGLTDAAVPAAIRDTELDLPPAVDETEVLAELRGLAGYNRRVTSMIGLGFHPAVMPGVIQRNVLENPAWYTAYTPYQPEISQGRLEALLNFQTVITDLTGLAVAGASLLDEPTAAAEAMQIAHRAARGRRSTFVIDADTLPQTIAVVRTRAEALGITVLVVDLRDGLTGRPSPAPGERPAAGPAAPAQSAAPSAPSEVPSVVPSDVLGDAFGVLLSYPGAGGEVRDLRGVIAQARERDIVVTVAADLLALTLVRSPGALGADIAVGSTQRFGLPLSFGGPHAGYLAVRSGLERTLPGRLVGVSVDAAGNPAYRLTLQTREQHIRREKATSNICTAQVLPAVLASMYAVYHGPEGLAGIAARVHGHAVSLAAGLRAGGVEIVHDGFFDTVLARVPGRAAQVVADALAHGVNLRLVDGDHVGVSCNETTVAADLRAVWSAFGVGGVDGPAAAVGPAAGPALPAALIRTGEEPYLAHPVFHAHRSETAMLRYLRRLADVDFALDRGMIPLGSCTMKLNATTEMAAVTWPDFADIHPFAPLDQAAGYVSMIRDLEEWLARITGYAGVSVQPNAGSQGELAGLLAIRAYHRDHAAAGNPVRDVCLIPSSAHGTNAASAAMAGMRVVVVACDAEGNVDLDDLTAKAAAHAPALAALMVTYPSTHGVYEEGIARACAVVHDAGGLVYVDGANLNALVGLSKPGRFGADVSHLNLHKTFCIPHGGGGPGVGPVAVGVKLLPYLPNHPLRPEAGPETGVGPISGSPWGSAGILMIPWAYIRLMGAEGLREATSVAVLNANYVARRLAPHYPVLYTGRNGLVAHECILDLRPLTKETGVTVDDVAKRLIDYGFHAPTMSFPVAGTLMVEPTESEDLGEIDRFCDAMIAIRAEAAKVGAGEWPRDDNPLRNAPHTAEMVTGDEWAHPYPRSVAAYPVASLRAAKYWPPVRRIDGAYGDRNLVCTCPPVEAFDVTAELVRVPLPAATPA</sequence>
<evidence type="ECO:0000256" key="1">
    <source>
        <dbReference type="ARBA" id="ARBA00001933"/>
    </source>
</evidence>
<dbReference type="Proteomes" id="UP000179769">
    <property type="component" value="Unassembled WGS sequence"/>
</dbReference>
<comment type="similarity">
    <text evidence="3 8">Belongs to the GcvP family.</text>
</comment>
<dbReference type="FunFam" id="3.90.1150.10:FF:000007">
    <property type="entry name" value="Glycine dehydrogenase (decarboxylating), mitochondrial"/>
    <property type="match status" value="1"/>
</dbReference>
<dbReference type="GO" id="GO:0016594">
    <property type="term" value="F:glycine binding"/>
    <property type="evidence" value="ECO:0007669"/>
    <property type="project" value="TreeGrafter"/>
</dbReference>
<dbReference type="RefSeq" id="WP_071060031.1">
    <property type="nucleotide sequence ID" value="NZ_MAXA01000036.1"/>
</dbReference>
<dbReference type="EC" id="1.4.4.2" evidence="8"/>
<dbReference type="NCBIfam" id="TIGR00461">
    <property type="entry name" value="gcvP"/>
    <property type="match status" value="1"/>
</dbReference>
<keyword evidence="6 8" id="KW-0560">Oxidoreductase</keyword>
<feature type="region of interest" description="Disordered" evidence="10">
    <location>
        <begin position="272"/>
        <end position="302"/>
    </location>
</feature>
<proteinExistence type="inferred from homology"/>
<comment type="caution">
    <text evidence="13">The sequence shown here is derived from an EMBL/GenBank/DDBJ whole genome shotgun (WGS) entry which is preliminary data.</text>
</comment>
<dbReference type="Pfam" id="PF21478">
    <property type="entry name" value="GcvP2_C"/>
    <property type="match status" value="1"/>
</dbReference>
<dbReference type="Pfam" id="PF02347">
    <property type="entry name" value="GDC-P"/>
    <property type="match status" value="2"/>
</dbReference>
<protein>
    <recommendedName>
        <fullName evidence="8">Glycine dehydrogenase (decarboxylating)</fullName>
        <ecNumber evidence="8">1.4.4.2</ecNumber>
    </recommendedName>
    <alternativeName>
        <fullName evidence="8">Glycine cleavage system P-protein</fullName>
    </alternativeName>
    <alternativeName>
        <fullName evidence="8">Glycine decarboxylase</fullName>
    </alternativeName>
    <alternativeName>
        <fullName evidence="8">Glycine dehydrogenase (aminomethyl-transferring)</fullName>
    </alternativeName>
</protein>
<feature type="region of interest" description="Disordered" evidence="10">
    <location>
        <begin position="1"/>
        <end position="84"/>
    </location>
</feature>
<dbReference type="InterPro" id="IPR015422">
    <property type="entry name" value="PyrdxlP-dep_Trfase_small"/>
</dbReference>
<feature type="modified residue" description="N6-(pyridoxal phosphate)lysine" evidence="8 9">
    <location>
        <position position="812"/>
    </location>
</feature>
<feature type="domain" description="Glycine dehydrogenase C-terminal" evidence="12">
    <location>
        <begin position="885"/>
        <end position="1006"/>
    </location>
</feature>
<evidence type="ECO:0000259" key="12">
    <source>
        <dbReference type="Pfam" id="PF21478"/>
    </source>
</evidence>
<dbReference type="EMBL" id="MAXA01000036">
    <property type="protein sequence ID" value="OHV43069.1"/>
    <property type="molecule type" value="Genomic_DNA"/>
</dbReference>
<comment type="catalytic activity">
    <reaction evidence="7 8">
        <text>N(6)-[(R)-lipoyl]-L-lysyl-[glycine-cleavage complex H protein] + glycine + H(+) = N(6)-[(R)-S(8)-aminomethyldihydrolipoyl]-L-lysyl-[glycine-cleavage complex H protein] + CO2</text>
        <dbReference type="Rhea" id="RHEA:24304"/>
        <dbReference type="Rhea" id="RHEA-COMP:10494"/>
        <dbReference type="Rhea" id="RHEA-COMP:10495"/>
        <dbReference type="ChEBI" id="CHEBI:15378"/>
        <dbReference type="ChEBI" id="CHEBI:16526"/>
        <dbReference type="ChEBI" id="CHEBI:57305"/>
        <dbReference type="ChEBI" id="CHEBI:83099"/>
        <dbReference type="ChEBI" id="CHEBI:83143"/>
        <dbReference type="EC" id="1.4.4.2"/>
    </reaction>
</comment>
<dbReference type="InterPro" id="IPR020581">
    <property type="entry name" value="GDC_P"/>
</dbReference>
<feature type="compositionally biased region" description="Low complexity" evidence="10">
    <location>
        <begin position="13"/>
        <end position="22"/>
    </location>
</feature>
<comment type="subunit">
    <text evidence="4 8">The glycine cleavage system is composed of four proteins: P, T, L and H.</text>
</comment>
<evidence type="ECO:0000256" key="3">
    <source>
        <dbReference type="ARBA" id="ARBA00010756"/>
    </source>
</evidence>
<dbReference type="AlphaFoldDB" id="A0A1S1RBC2"/>
<evidence type="ECO:0000313" key="13">
    <source>
        <dbReference type="EMBL" id="OHV43069.1"/>
    </source>
</evidence>
<dbReference type="GO" id="GO:0019464">
    <property type="term" value="P:glycine decarboxylation via glycine cleavage system"/>
    <property type="evidence" value="ECO:0007669"/>
    <property type="project" value="UniProtKB-UniRule"/>
</dbReference>
<dbReference type="CDD" id="cd00613">
    <property type="entry name" value="GDC-P"/>
    <property type="match status" value="1"/>
</dbReference>
<evidence type="ECO:0000313" key="14">
    <source>
        <dbReference type="Proteomes" id="UP000179769"/>
    </source>
</evidence>
<dbReference type="SUPFAM" id="SSF53383">
    <property type="entry name" value="PLP-dependent transferases"/>
    <property type="match status" value="2"/>
</dbReference>
<dbReference type="PANTHER" id="PTHR11773:SF1">
    <property type="entry name" value="GLYCINE DEHYDROGENASE (DECARBOXYLATING), MITOCHONDRIAL"/>
    <property type="match status" value="1"/>
</dbReference>
<feature type="compositionally biased region" description="Polar residues" evidence="10">
    <location>
        <begin position="1"/>
        <end position="12"/>
    </location>
</feature>
<evidence type="ECO:0000256" key="5">
    <source>
        <dbReference type="ARBA" id="ARBA00022898"/>
    </source>
</evidence>